<proteinExistence type="predicted"/>
<dbReference type="SUPFAM" id="SSF81383">
    <property type="entry name" value="F-box domain"/>
    <property type="match status" value="1"/>
</dbReference>
<evidence type="ECO:0000313" key="2">
    <source>
        <dbReference type="EMBL" id="PRP84404.1"/>
    </source>
</evidence>
<dbReference type="InterPro" id="IPR036047">
    <property type="entry name" value="F-box-like_dom_sf"/>
</dbReference>
<sequence length="242" mass="27609">MAMIIAGGMKRATLSIFQRQQSTAMRSFFSYFSLSHKVHPMEVPHCAILQDDILFHIFGFITESSDWLQCMLVCQQWYHNMSWSVQSSLPSKNPLFHMAMKGNLKATRRLLSLPRVDVNGQRMKVPLAIALCQGHDGIVTELVRHPHIRLESDDIAVAVASAWSLGKRKAVRAYFNGLPPRGRSNAFFWAVAVNQFELATEILQQPFHLDERERQMVIEKVKFRGSRSKTSKLTKALINRGK</sequence>
<organism evidence="2 3">
    <name type="scientific">Planoprotostelium fungivorum</name>
    <dbReference type="NCBI Taxonomy" id="1890364"/>
    <lineage>
        <taxon>Eukaryota</taxon>
        <taxon>Amoebozoa</taxon>
        <taxon>Evosea</taxon>
        <taxon>Variosea</taxon>
        <taxon>Cavosteliida</taxon>
        <taxon>Cavosteliaceae</taxon>
        <taxon>Planoprotostelium</taxon>
    </lineage>
</organism>
<reference evidence="2 3" key="1">
    <citation type="journal article" date="2018" name="Genome Biol. Evol.">
        <title>Multiple Roots of Fruiting Body Formation in Amoebozoa.</title>
        <authorList>
            <person name="Hillmann F."/>
            <person name="Forbes G."/>
            <person name="Novohradska S."/>
            <person name="Ferling I."/>
            <person name="Riege K."/>
            <person name="Groth M."/>
            <person name="Westermann M."/>
            <person name="Marz M."/>
            <person name="Spaller T."/>
            <person name="Winckler T."/>
            <person name="Schaap P."/>
            <person name="Glockner G."/>
        </authorList>
    </citation>
    <scope>NUCLEOTIDE SEQUENCE [LARGE SCALE GENOMIC DNA]</scope>
    <source>
        <strain evidence="2 3">Jena</strain>
    </source>
</reference>
<comment type="caution">
    <text evidence="2">The sequence shown here is derived from an EMBL/GenBank/DDBJ whole genome shotgun (WGS) entry which is preliminary data.</text>
</comment>
<keyword evidence="3" id="KW-1185">Reference proteome</keyword>
<dbReference type="Gene3D" id="1.20.1280.50">
    <property type="match status" value="1"/>
</dbReference>
<name>A0A2P6NKC6_9EUKA</name>
<accession>A0A2P6NKC6</accession>
<dbReference type="InParanoid" id="A0A2P6NKC6"/>
<protein>
    <recommendedName>
        <fullName evidence="1">F-box domain-containing protein</fullName>
    </recommendedName>
</protein>
<dbReference type="InterPro" id="IPR001810">
    <property type="entry name" value="F-box_dom"/>
</dbReference>
<dbReference type="InterPro" id="IPR036770">
    <property type="entry name" value="Ankyrin_rpt-contain_sf"/>
</dbReference>
<dbReference type="Pfam" id="PF12937">
    <property type="entry name" value="F-box-like"/>
    <property type="match status" value="1"/>
</dbReference>
<dbReference type="Proteomes" id="UP000241769">
    <property type="component" value="Unassembled WGS sequence"/>
</dbReference>
<feature type="domain" description="F-box" evidence="1">
    <location>
        <begin position="51"/>
        <end position="79"/>
    </location>
</feature>
<gene>
    <name evidence="2" type="ORF">PROFUN_08084</name>
</gene>
<evidence type="ECO:0000313" key="3">
    <source>
        <dbReference type="Proteomes" id="UP000241769"/>
    </source>
</evidence>
<dbReference type="EMBL" id="MDYQ01000063">
    <property type="protein sequence ID" value="PRP84404.1"/>
    <property type="molecule type" value="Genomic_DNA"/>
</dbReference>
<dbReference type="AlphaFoldDB" id="A0A2P6NKC6"/>
<evidence type="ECO:0000259" key="1">
    <source>
        <dbReference type="Pfam" id="PF12937"/>
    </source>
</evidence>
<dbReference type="Gene3D" id="1.25.40.20">
    <property type="entry name" value="Ankyrin repeat-containing domain"/>
    <property type="match status" value="1"/>
</dbReference>
<dbReference type="SUPFAM" id="SSF48403">
    <property type="entry name" value="Ankyrin repeat"/>
    <property type="match status" value="1"/>
</dbReference>